<feature type="transmembrane region" description="Helical" evidence="8">
    <location>
        <begin position="296"/>
        <end position="314"/>
    </location>
</feature>
<feature type="transmembrane region" description="Helical" evidence="8">
    <location>
        <begin position="229"/>
        <end position="250"/>
    </location>
</feature>
<feature type="domain" description="ABC transmembrane type-2" evidence="9">
    <location>
        <begin position="147"/>
        <end position="376"/>
    </location>
</feature>
<evidence type="ECO:0000313" key="10">
    <source>
        <dbReference type="EMBL" id="MEI4550191.1"/>
    </source>
</evidence>
<evidence type="ECO:0000313" key="11">
    <source>
        <dbReference type="Proteomes" id="UP001382455"/>
    </source>
</evidence>
<dbReference type="EMBL" id="JBAWKS010000001">
    <property type="protein sequence ID" value="MEI4550191.1"/>
    <property type="molecule type" value="Genomic_DNA"/>
</dbReference>
<comment type="similarity">
    <text evidence="2">Belongs to the ABC-2 integral membrane protein family.</text>
</comment>
<feature type="transmembrane region" description="Helical" evidence="8">
    <location>
        <begin position="349"/>
        <end position="373"/>
    </location>
</feature>
<organism evidence="10 11">
    <name type="scientific">Pseudoalteromonas spongiae</name>
    <dbReference type="NCBI Taxonomy" id="298657"/>
    <lineage>
        <taxon>Bacteria</taxon>
        <taxon>Pseudomonadati</taxon>
        <taxon>Pseudomonadota</taxon>
        <taxon>Gammaproteobacteria</taxon>
        <taxon>Alteromonadales</taxon>
        <taxon>Pseudoalteromonadaceae</taxon>
        <taxon>Pseudoalteromonas</taxon>
    </lineage>
</organism>
<dbReference type="RefSeq" id="WP_336435467.1">
    <property type="nucleotide sequence ID" value="NZ_JBAWKS010000001.1"/>
</dbReference>
<accession>A0ABU8ETJ6</accession>
<keyword evidence="11" id="KW-1185">Reference proteome</keyword>
<sequence>MIKASIIKEFRLIFSDLHSLAVLFLMPISFMLIMTFALSNKAEDLTKSINLNITQQDSNLAESLLKAYLSDVGFSQDINQQADVTLELASGFENALFADQANSVITFSHATSLSPQMTSLAKQHLQIALAKVKLHIYLLDAGQLSDSMPLAEQMSRVSEQTNQLKLVSFKREENYQAVQHSIPSWLVFGVFFIVLPISITLISESQNGTLLRVTTFPISNTAYFSAKLLAFYLVSFTQALVLMIIGFTVIPKLVDAPSLNVLQLVPALPLLAVTCATAVTFGAVIASQIKSHEQAIVIGGGTNILLAAISGLMVPLDIMPKAMQTIAQLSPMHWAQSGLKNLFISDSDVLSLTTALPLIIFSVICGVLALWLFELKVRKLQWK</sequence>
<proteinExistence type="inferred from homology"/>
<evidence type="ECO:0000256" key="3">
    <source>
        <dbReference type="ARBA" id="ARBA00022448"/>
    </source>
</evidence>
<name>A0ABU8ETJ6_9GAMM</name>
<evidence type="ECO:0000256" key="5">
    <source>
        <dbReference type="ARBA" id="ARBA00022692"/>
    </source>
</evidence>
<dbReference type="PANTHER" id="PTHR30294">
    <property type="entry name" value="MEMBRANE COMPONENT OF ABC TRANSPORTER YHHJ-RELATED"/>
    <property type="match status" value="1"/>
</dbReference>
<reference evidence="10 11" key="1">
    <citation type="submission" date="2023-12" db="EMBL/GenBank/DDBJ databases">
        <title>Friends and Foes: Symbiotic and Algicidal bacterial influence on Karenia brevis blooms.</title>
        <authorList>
            <person name="Fei C."/>
            <person name="Mohamed A.R."/>
            <person name="Booker A."/>
            <person name="Arshad M."/>
            <person name="Klass S."/>
            <person name="Ahn S."/>
            <person name="Gilbert P.M."/>
            <person name="Heil C.A."/>
            <person name="Martinez J.M."/>
            <person name="Amin S.A."/>
        </authorList>
    </citation>
    <scope>NUCLEOTIDE SEQUENCE [LARGE SCALE GENOMIC DNA]</scope>
    <source>
        <strain evidence="10 11">CE15</strain>
    </source>
</reference>
<dbReference type="InterPro" id="IPR013525">
    <property type="entry name" value="ABC2_TM"/>
</dbReference>
<evidence type="ECO:0000256" key="1">
    <source>
        <dbReference type="ARBA" id="ARBA00004651"/>
    </source>
</evidence>
<feature type="transmembrane region" description="Helical" evidence="8">
    <location>
        <begin position="262"/>
        <end position="284"/>
    </location>
</feature>
<protein>
    <submittedName>
        <fullName evidence="10">ABC transporter permease</fullName>
    </submittedName>
</protein>
<evidence type="ECO:0000259" key="9">
    <source>
        <dbReference type="PROSITE" id="PS51012"/>
    </source>
</evidence>
<evidence type="ECO:0000256" key="8">
    <source>
        <dbReference type="SAM" id="Phobius"/>
    </source>
</evidence>
<feature type="transmembrane region" description="Helical" evidence="8">
    <location>
        <begin position="182"/>
        <end position="202"/>
    </location>
</feature>
<keyword evidence="6 8" id="KW-1133">Transmembrane helix</keyword>
<dbReference type="InterPro" id="IPR047817">
    <property type="entry name" value="ABC2_TM_bact-type"/>
</dbReference>
<evidence type="ECO:0000256" key="6">
    <source>
        <dbReference type="ARBA" id="ARBA00022989"/>
    </source>
</evidence>
<gene>
    <name evidence="10" type="ORF">WAE96_10985</name>
</gene>
<keyword evidence="4" id="KW-1003">Cell membrane</keyword>
<dbReference type="PANTHER" id="PTHR30294:SF38">
    <property type="entry name" value="TRANSPORT PERMEASE PROTEIN"/>
    <property type="match status" value="1"/>
</dbReference>
<dbReference type="Proteomes" id="UP001382455">
    <property type="component" value="Unassembled WGS sequence"/>
</dbReference>
<keyword evidence="3" id="KW-0813">Transport</keyword>
<evidence type="ECO:0000256" key="2">
    <source>
        <dbReference type="ARBA" id="ARBA00007783"/>
    </source>
</evidence>
<feature type="transmembrane region" description="Helical" evidence="8">
    <location>
        <begin position="20"/>
        <end position="38"/>
    </location>
</feature>
<dbReference type="PROSITE" id="PS51012">
    <property type="entry name" value="ABC_TM2"/>
    <property type="match status" value="1"/>
</dbReference>
<comment type="subcellular location">
    <subcellularLocation>
        <location evidence="1">Cell membrane</location>
        <topology evidence="1">Multi-pass membrane protein</topology>
    </subcellularLocation>
</comment>
<dbReference type="Pfam" id="PF12698">
    <property type="entry name" value="ABC2_membrane_3"/>
    <property type="match status" value="1"/>
</dbReference>
<evidence type="ECO:0000256" key="7">
    <source>
        <dbReference type="ARBA" id="ARBA00023136"/>
    </source>
</evidence>
<evidence type="ECO:0000256" key="4">
    <source>
        <dbReference type="ARBA" id="ARBA00022475"/>
    </source>
</evidence>
<keyword evidence="7 8" id="KW-0472">Membrane</keyword>
<comment type="caution">
    <text evidence="10">The sequence shown here is derived from an EMBL/GenBank/DDBJ whole genome shotgun (WGS) entry which is preliminary data.</text>
</comment>
<dbReference type="InterPro" id="IPR051449">
    <property type="entry name" value="ABC-2_transporter_component"/>
</dbReference>
<keyword evidence="5 8" id="KW-0812">Transmembrane</keyword>